<evidence type="ECO:0000313" key="2">
    <source>
        <dbReference type="EMBL" id="GAA2584626.1"/>
    </source>
</evidence>
<gene>
    <name evidence="2" type="ORF">GCM10010411_16660</name>
</gene>
<dbReference type="InterPro" id="IPR029063">
    <property type="entry name" value="SAM-dependent_MTases_sf"/>
</dbReference>
<name>A0ABP6BSE8_9ACTN</name>
<feature type="transmembrane region" description="Helical" evidence="1">
    <location>
        <begin position="172"/>
        <end position="191"/>
    </location>
</feature>
<dbReference type="SUPFAM" id="SSF53335">
    <property type="entry name" value="S-adenosyl-L-methionine-dependent methyltransferases"/>
    <property type="match status" value="1"/>
</dbReference>
<keyword evidence="1" id="KW-0812">Transmembrane</keyword>
<evidence type="ECO:0008006" key="4">
    <source>
        <dbReference type="Google" id="ProtNLM"/>
    </source>
</evidence>
<keyword evidence="1" id="KW-0472">Membrane</keyword>
<evidence type="ECO:0000256" key="1">
    <source>
        <dbReference type="SAM" id="Phobius"/>
    </source>
</evidence>
<evidence type="ECO:0000313" key="3">
    <source>
        <dbReference type="Proteomes" id="UP001501509"/>
    </source>
</evidence>
<keyword evidence="1" id="KW-1133">Transmembrane helix</keyword>
<proteinExistence type="predicted"/>
<reference evidence="3" key="1">
    <citation type="journal article" date="2019" name="Int. J. Syst. Evol. Microbiol.">
        <title>The Global Catalogue of Microorganisms (GCM) 10K type strain sequencing project: providing services to taxonomists for standard genome sequencing and annotation.</title>
        <authorList>
            <consortium name="The Broad Institute Genomics Platform"/>
            <consortium name="The Broad Institute Genome Sequencing Center for Infectious Disease"/>
            <person name="Wu L."/>
            <person name="Ma J."/>
        </authorList>
    </citation>
    <scope>NUCLEOTIDE SEQUENCE [LARGE SCALE GENOMIC DNA]</scope>
    <source>
        <strain evidence="3">JCM 6833</strain>
    </source>
</reference>
<organism evidence="2 3">
    <name type="scientific">Actinomadura fulvescens</name>
    <dbReference type="NCBI Taxonomy" id="46160"/>
    <lineage>
        <taxon>Bacteria</taxon>
        <taxon>Bacillati</taxon>
        <taxon>Actinomycetota</taxon>
        <taxon>Actinomycetes</taxon>
        <taxon>Streptosporangiales</taxon>
        <taxon>Thermomonosporaceae</taxon>
        <taxon>Actinomadura</taxon>
    </lineage>
</organism>
<sequence>MAAGLVADGIWRRSRAMRLPVLPPSSNAQVSGEHHFVTAEGVRLDGATRRAASAYAVAEGLDVLDLVPQGLDAVRALELVRRLDPGSFRSARLARGEGAGHALLVSADVLKRAGLTKLDGLSADEMDEVTIRLKQYAPVTMDLAVVPRMAPLPPTAFSAAERRAILRRRWQLDLPTYLTGVLGGFGVLGVLAARRPLWGAAVVAAACANPVLATAGTPLRPYDRFGFAFRRPVSAPLRMLRVAFTREEPNADLARLRSEYRASVGAGLGRFVERPRPDCPWCGATVVRKRLVSGDYQQRKPGTFRIDTCGACGHSFQNPRLSEEGLGFYYRDYYDGIGEAEVERGFRLGAPHYRARARMLRGHATPAAWLDVGGGHGHFCNAARDIWPGTRFDALDFGSSVIEAERRGWVDLAHRGQFRELADKLSGTYDVVSMHHYLEHTTDPTAELEAAARVLPAGGHLLIEVPDPESPVARLAGRWWHNWFQPQHLHLIPLANLTTALAARGFRVVAVDRGAAHQELDLLMVVTLLLNRIAPPHPDRPWNDPGRRRLRIGGRVAVTLAGLPFAVAAGAADQLALPLIRRFGGANTYRVLARRTNEPLVA</sequence>
<dbReference type="Pfam" id="PF13489">
    <property type="entry name" value="Methyltransf_23"/>
    <property type="match status" value="1"/>
</dbReference>
<dbReference type="Proteomes" id="UP001501509">
    <property type="component" value="Unassembled WGS sequence"/>
</dbReference>
<comment type="caution">
    <text evidence="2">The sequence shown here is derived from an EMBL/GenBank/DDBJ whole genome shotgun (WGS) entry which is preliminary data.</text>
</comment>
<dbReference type="Gene3D" id="3.40.50.150">
    <property type="entry name" value="Vaccinia Virus protein VP39"/>
    <property type="match status" value="1"/>
</dbReference>
<dbReference type="CDD" id="cd02440">
    <property type="entry name" value="AdoMet_MTases"/>
    <property type="match status" value="1"/>
</dbReference>
<feature type="transmembrane region" description="Helical" evidence="1">
    <location>
        <begin position="197"/>
        <end position="215"/>
    </location>
</feature>
<dbReference type="EMBL" id="BAAATD010000002">
    <property type="protein sequence ID" value="GAA2584626.1"/>
    <property type="molecule type" value="Genomic_DNA"/>
</dbReference>
<protein>
    <recommendedName>
        <fullName evidence="4">Methyltransferase type 12</fullName>
    </recommendedName>
</protein>
<accession>A0ABP6BSE8</accession>
<keyword evidence="3" id="KW-1185">Reference proteome</keyword>